<keyword evidence="8" id="KW-1185">Reference proteome</keyword>
<evidence type="ECO:0000256" key="5">
    <source>
        <dbReference type="ARBA" id="ARBA00023242"/>
    </source>
</evidence>
<evidence type="ECO:0000256" key="4">
    <source>
        <dbReference type="ARBA" id="ARBA00023163"/>
    </source>
</evidence>
<dbReference type="GO" id="GO:0003713">
    <property type="term" value="F:transcription coactivator activity"/>
    <property type="evidence" value="ECO:0007669"/>
    <property type="project" value="TreeGrafter"/>
</dbReference>
<keyword evidence="4" id="KW-0804">Transcription</keyword>
<dbReference type="PANTHER" id="PTHR10221:SF9">
    <property type="entry name" value="TRANSCRIPTION INITIATION FACTOR TFIID SUBUNIT 6"/>
    <property type="match status" value="1"/>
</dbReference>
<protein>
    <recommendedName>
        <fullName evidence="6">TAF6 C-terminal HEAT repeat domain-containing protein</fullName>
    </recommendedName>
</protein>
<evidence type="ECO:0000256" key="1">
    <source>
        <dbReference type="ARBA" id="ARBA00004123"/>
    </source>
</evidence>
<dbReference type="GO" id="GO:0000124">
    <property type="term" value="C:SAGA complex"/>
    <property type="evidence" value="ECO:0007669"/>
    <property type="project" value="InterPro"/>
</dbReference>
<comment type="subcellular location">
    <subcellularLocation>
        <location evidence="1">Nucleus</location>
    </subcellularLocation>
</comment>
<dbReference type="Pfam" id="PF07571">
    <property type="entry name" value="TAF6_C"/>
    <property type="match status" value="1"/>
</dbReference>
<dbReference type="GO" id="GO:0051123">
    <property type="term" value="P:RNA polymerase II preinitiation complex assembly"/>
    <property type="evidence" value="ECO:0007669"/>
    <property type="project" value="TreeGrafter"/>
</dbReference>
<dbReference type="CDD" id="cd08050">
    <property type="entry name" value="TAF6C"/>
    <property type="match status" value="1"/>
</dbReference>
<keyword evidence="5" id="KW-0539">Nucleus</keyword>
<dbReference type="SUPFAM" id="SSF48371">
    <property type="entry name" value="ARM repeat"/>
    <property type="match status" value="1"/>
</dbReference>
<dbReference type="AlphaFoldDB" id="A0AAD3H0T8"/>
<organism evidence="7 8">
    <name type="scientific">Chaetoceros tenuissimus</name>
    <dbReference type="NCBI Taxonomy" id="426638"/>
    <lineage>
        <taxon>Eukaryota</taxon>
        <taxon>Sar</taxon>
        <taxon>Stramenopiles</taxon>
        <taxon>Ochrophyta</taxon>
        <taxon>Bacillariophyta</taxon>
        <taxon>Coscinodiscophyceae</taxon>
        <taxon>Chaetocerotophycidae</taxon>
        <taxon>Chaetocerotales</taxon>
        <taxon>Chaetocerotaceae</taxon>
        <taxon>Chaetoceros</taxon>
    </lineage>
</organism>
<reference evidence="7 8" key="1">
    <citation type="journal article" date="2021" name="Sci. Rep.">
        <title>The genome of the diatom Chaetoceros tenuissimus carries an ancient integrated fragment of an extant virus.</title>
        <authorList>
            <person name="Hongo Y."/>
            <person name="Kimura K."/>
            <person name="Takaki Y."/>
            <person name="Yoshida Y."/>
            <person name="Baba S."/>
            <person name="Kobayashi G."/>
            <person name="Nagasaki K."/>
            <person name="Hano T."/>
            <person name="Tomaru Y."/>
        </authorList>
    </citation>
    <scope>NUCLEOTIDE SEQUENCE [LARGE SCALE GENOMIC DNA]</scope>
    <source>
        <strain evidence="7 8">NIES-3715</strain>
    </source>
</reference>
<keyword evidence="3" id="KW-0805">Transcription regulation</keyword>
<gene>
    <name evidence="7" type="ORF">CTEN210_02585</name>
</gene>
<evidence type="ECO:0000313" key="7">
    <source>
        <dbReference type="EMBL" id="GFH46111.1"/>
    </source>
</evidence>
<sequence length="390" mass="43847">MKTGVKKTIRSIVEEHMTTVVRNAITMQRHSKRPRRTLHSSSVKLALAALQNDGKATSNTPLVTVQTNKVDLNALLSSEIPVQPPSELGMTLHWLAVEGHQTTSMYNPSEDQESRKRKTLDSIEAQDSAVALRQLLPRLVSDELQLYFTRIIHTLNTDPDAAIKRLSSDSGIQELIPFFTRYITTTIHQNMNNTEQCRLMIQCVDSLIRNRNIHLELHLDQLLPRILTCVVAKKIGGENDNHWFLRDEAADVLVRTCTLFGDKYGNLRGKVIQALCRALDLSKNGPDAWYGAVVGITKFGAKAVDAFILPLVSQWNVFEAIISGDADEDTKYSVCRCQDALLYALGVYFKSVNNAELSKRLDFDKLSEIFGDRLAPLQTNVRNDYSMCFV</sequence>
<evidence type="ECO:0000256" key="3">
    <source>
        <dbReference type="ARBA" id="ARBA00023015"/>
    </source>
</evidence>
<feature type="domain" description="TAF6 C-terminal HEAT repeat" evidence="6">
    <location>
        <begin position="139"/>
        <end position="311"/>
    </location>
</feature>
<dbReference type="GO" id="GO:0016251">
    <property type="term" value="F:RNA polymerase II general transcription initiation factor activity"/>
    <property type="evidence" value="ECO:0007669"/>
    <property type="project" value="InterPro"/>
</dbReference>
<comment type="similarity">
    <text evidence="2">Belongs to the TAF6 family.</text>
</comment>
<dbReference type="GO" id="GO:0005669">
    <property type="term" value="C:transcription factor TFIID complex"/>
    <property type="evidence" value="ECO:0007669"/>
    <property type="project" value="InterPro"/>
</dbReference>
<evidence type="ECO:0000256" key="2">
    <source>
        <dbReference type="ARBA" id="ARBA00007688"/>
    </source>
</evidence>
<dbReference type="PANTHER" id="PTHR10221">
    <property type="entry name" value="TRANSCRIPTION INITIATION FACTOR TFIID SUBUNIT 6"/>
    <property type="match status" value="1"/>
</dbReference>
<dbReference type="InterPro" id="IPR037796">
    <property type="entry name" value="TAF6"/>
</dbReference>
<name>A0AAD3H0T8_9STRA</name>
<proteinExistence type="inferred from homology"/>
<dbReference type="InterPro" id="IPR011442">
    <property type="entry name" value="TAF6_C"/>
</dbReference>
<evidence type="ECO:0000259" key="6">
    <source>
        <dbReference type="Pfam" id="PF07571"/>
    </source>
</evidence>
<dbReference type="GO" id="GO:0046695">
    <property type="term" value="C:SLIK (SAGA-like) complex"/>
    <property type="evidence" value="ECO:0007669"/>
    <property type="project" value="InterPro"/>
</dbReference>
<dbReference type="Gene3D" id="1.25.40.770">
    <property type="entry name" value="TAF6, C-terminal HEAT repeat domain"/>
    <property type="match status" value="1"/>
</dbReference>
<dbReference type="InterPro" id="IPR046344">
    <property type="entry name" value="TAF6_C_sf"/>
</dbReference>
<evidence type="ECO:0000313" key="8">
    <source>
        <dbReference type="Proteomes" id="UP001054902"/>
    </source>
</evidence>
<dbReference type="Proteomes" id="UP001054902">
    <property type="component" value="Unassembled WGS sequence"/>
</dbReference>
<accession>A0AAD3H0T8</accession>
<dbReference type="EMBL" id="BLLK01000022">
    <property type="protein sequence ID" value="GFH46111.1"/>
    <property type="molecule type" value="Genomic_DNA"/>
</dbReference>
<comment type="caution">
    <text evidence="7">The sequence shown here is derived from an EMBL/GenBank/DDBJ whole genome shotgun (WGS) entry which is preliminary data.</text>
</comment>
<dbReference type="InterPro" id="IPR016024">
    <property type="entry name" value="ARM-type_fold"/>
</dbReference>